<dbReference type="GO" id="GO:0004519">
    <property type="term" value="F:endonuclease activity"/>
    <property type="evidence" value="ECO:0007669"/>
    <property type="project" value="InterPro"/>
</dbReference>
<gene>
    <name evidence="2" type="ORF">AVDCRST_MAG28-3247</name>
</gene>
<sequence>MAEPSIETRTREEQLPANKLEQEIVLSIYNYFRNNPTAFEACAAALVQFQNPENYVIDLITRRSVDGGRDAIGRYRLGPPADPITLDFALEAKCYRPELPGQTGTARQVGVKETSRLISRLRHRQFGILVTTSYIGPQAYREIREDKHPVIFLCGRDIARLLIDKGYTSVETVDRWLRKFPR</sequence>
<protein>
    <recommendedName>
        <fullName evidence="1">Restriction endonuclease type IV Mrr domain-containing protein</fullName>
    </recommendedName>
</protein>
<reference evidence="2" key="1">
    <citation type="submission" date="2020-02" db="EMBL/GenBank/DDBJ databases">
        <authorList>
            <person name="Meier V. D."/>
        </authorList>
    </citation>
    <scope>NUCLEOTIDE SEQUENCE</scope>
    <source>
        <strain evidence="2">AVDCRST_MAG28</strain>
    </source>
</reference>
<dbReference type="GO" id="GO:0003677">
    <property type="term" value="F:DNA binding"/>
    <property type="evidence" value="ECO:0007669"/>
    <property type="project" value="InterPro"/>
</dbReference>
<name>A0A6J4R0I8_9ACTN</name>
<accession>A0A6J4R0I8</accession>
<dbReference type="EMBL" id="CADCVE010000077">
    <property type="protein sequence ID" value="CAA9460560.1"/>
    <property type="molecule type" value="Genomic_DNA"/>
</dbReference>
<dbReference type="AlphaFoldDB" id="A0A6J4R0I8"/>
<feature type="domain" description="Restriction endonuclease type IV Mrr" evidence="1">
    <location>
        <begin position="35"/>
        <end position="162"/>
    </location>
</feature>
<organism evidence="2">
    <name type="scientific">uncultured Rubrobacteraceae bacterium</name>
    <dbReference type="NCBI Taxonomy" id="349277"/>
    <lineage>
        <taxon>Bacteria</taxon>
        <taxon>Bacillati</taxon>
        <taxon>Actinomycetota</taxon>
        <taxon>Rubrobacteria</taxon>
        <taxon>Rubrobacterales</taxon>
        <taxon>Rubrobacteraceae</taxon>
        <taxon>environmental samples</taxon>
    </lineage>
</organism>
<evidence type="ECO:0000313" key="2">
    <source>
        <dbReference type="EMBL" id="CAA9460560.1"/>
    </source>
</evidence>
<dbReference type="InterPro" id="IPR011856">
    <property type="entry name" value="tRNA_endonuc-like_dom_sf"/>
</dbReference>
<dbReference type="GO" id="GO:0009307">
    <property type="term" value="P:DNA restriction-modification system"/>
    <property type="evidence" value="ECO:0007669"/>
    <property type="project" value="InterPro"/>
</dbReference>
<evidence type="ECO:0000259" key="1">
    <source>
        <dbReference type="Pfam" id="PF04471"/>
    </source>
</evidence>
<dbReference type="InterPro" id="IPR007560">
    <property type="entry name" value="Restrct_endonuc_IV_Mrr"/>
</dbReference>
<dbReference type="Gene3D" id="3.40.1350.10">
    <property type="match status" value="1"/>
</dbReference>
<dbReference type="Pfam" id="PF04471">
    <property type="entry name" value="Mrr_cat"/>
    <property type="match status" value="1"/>
</dbReference>
<proteinExistence type="predicted"/>